<keyword evidence="7" id="KW-1185">Reference proteome</keyword>
<evidence type="ECO:0000256" key="1">
    <source>
        <dbReference type="SAM" id="MobiDB-lite"/>
    </source>
</evidence>
<reference evidence="5 7" key="2">
    <citation type="submission" date="2016-11" db="EMBL/GenBank/DDBJ databases">
        <title>Genome sequencing of Amycolatopsis regifaucium.</title>
        <authorList>
            <person name="Mayilraj S."/>
            <person name="Kaur N."/>
        </authorList>
    </citation>
    <scope>NUCLEOTIDE SEQUENCE [LARGE SCALE GENOMIC DNA]</scope>
    <source>
        <strain evidence="5 7">GY080</strain>
    </source>
</reference>
<feature type="domain" description="Peptidase M24" evidence="2">
    <location>
        <begin position="172"/>
        <end position="367"/>
    </location>
</feature>
<evidence type="ECO:0000313" key="4">
    <source>
        <dbReference type="EMBL" id="KZB87989.1"/>
    </source>
</evidence>
<dbReference type="PANTHER" id="PTHR46112">
    <property type="entry name" value="AMINOPEPTIDASE"/>
    <property type="match status" value="1"/>
</dbReference>
<dbReference type="Gene3D" id="3.90.230.10">
    <property type="entry name" value="Creatinase/methionine aminopeptidase superfamily"/>
    <property type="match status" value="1"/>
</dbReference>
<dbReference type="Pfam" id="PF00557">
    <property type="entry name" value="Peptidase_M24"/>
    <property type="match status" value="1"/>
</dbReference>
<name>A0A154MX03_9PSEU</name>
<dbReference type="OrthoDB" id="9806388at2"/>
<dbReference type="InterPro" id="IPR029149">
    <property type="entry name" value="Creatin/AminoP/Spt16_N"/>
</dbReference>
<protein>
    <submittedName>
        <fullName evidence="4">Peptidase</fullName>
    </submittedName>
</protein>
<evidence type="ECO:0000313" key="7">
    <source>
        <dbReference type="Proteomes" id="UP000186883"/>
    </source>
</evidence>
<evidence type="ECO:0000259" key="3">
    <source>
        <dbReference type="Pfam" id="PF01321"/>
    </source>
</evidence>
<dbReference type="Proteomes" id="UP000076321">
    <property type="component" value="Unassembled WGS sequence"/>
</dbReference>
<dbReference type="Gene3D" id="3.40.350.10">
    <property type="entry name" value="Creatinase/prolidase N-terminal domain"/>
    <property type="match status" value="1"/>
</dbReference>
<comment type="caution">
    <text evidence="4">The sequence shown here is derived from an EMBL/GenBank/DDBJ whole genome shotgun (WGS) entry which is preliminary data.</text>
</comment>
<dbReference type="InterPro" id="IPR036005">
    <property type="entry name" value="Creatinase/aminopeptidase-like"/>
</dbReference>
<proteinExistence type="predicted"/>
<organism evidence="4 6">
    <name type="scientific">Amycolatopsis regifaucium</name>
    <dbReference type="NCBI Taxonomy" id="546365"/>
    <lineage>
        <taxon>Bacteria</taxon>
        <taxon>Bacillati</taxon>
        <taxon>Actinomycetota</taxon>
        <taxon>Actinomycetes</taxon>
        <taxon>Pseudonocardiales</taxon>
        <taxon>Pseudonocardiaceae</taxon>
        <taxon>Amycolatopsis</taxon>
    </lineage>
</organism>
<dbReference type="EMBL" id="LOBU02000022">
    <property type="protein sequence ID" value="OKA04505.1"/>
    <property type="molecule type" value="Genomic_DNA"/>
</dbReference>
<gene>
    <name evidence="5" type="ORF">ATP06_0231970</name>
    <name evidence="4" type="ORF">AVL48_18540</name>
</gene>
<evidence type="ECO:0000313" key="5">
    <source>
        <dbReference type="EMBL" id="OKA04505.1"/>
    </source>
</evidence>
<accession>A0A154MX03</accession>
<dbReference type="AlphaFoldDB" id="A0A154MX03"/>
<dbReference type="CDD" id="cd01066">
    <property type="entry name" value="APP_MetAP"/>
    <property type="match status" value="1"/>
</dbReference>
<dbReference type="SUPFAM" id="SSF55920">
    <property type="entry name" value="Creatinase/aminopeptidase"/>
    <property type="match status" value="1"/>
</dbReference>
<sequence length="389" mass="42351">MDLPFDQSRMDALMEKFGADAVIATTRFSIQHLLGGYRYFFFANLDAIGVSRYLPALVYFKGAPEKSFYVGCGNEEWGTAVFPLWVPDVRHLSWSSVDTARSIVDGLRERGLENTTIAVEKAFLPFDAGEVLRTELPGATFVDAHPVLEGVRAIKSAQELDLVRTASVGIIESMAATFAASRPGETKREIVERFRREQTDRGLVFDYCLVSCGPEFNRAPSSRVWREGELLSLDSGGMYQGYIGDLARMAVAGEPTGLMRDLLAEVEAVQQSVRAAVAPGRRGGDVFALADKALAECPHANEMFFVGHGMGLITHEAPRLTGTGPVPYPADHAEAPLEAGMVLSLETTLSNPEVGIVKLEDTLIVTEDGWEAPGDEARGWNRPRPGGAR</sequence>
<dbReference type="InterPro" id="IPR000587">
    <property type="entry name" value="Creatinase_N"/>
</dbReference>
<feature type="domain" description="Creatinase N-terminal" evidence="3">
    <location>
        <begin position="9"/>
        <end position="154"/>
    </location>
</feature>
<reference evidence="4 6" key="1">
    <citation type="submission" date="2015-12" db="EMBL/GenBank/DDBJ databases">
        <title>Amycolatopsis regifaucium genome sequencing and assembly.</title>
        <authorList>
            <person name="Mayilraj S."/>
        </authorList>
    </citation>
    <scope>NUCLEOTIDE SEQUENCE [LARGE SCALE GENOMIC DNA]</scope>
    <source>
        <strain evidence="4 6">GY080</strain>
    </source>
</reference>
<feature type="region of interest" description="Disordered" evidence="1">
    <location>
        <begin position="370"/>
        <end position="389"/>
    </location>
</feature>
<dbReference type="Pfam" id="PF01321">
    <property type="entry name" value="Creatinase_N"/>
    <property type="match status" value="1"/>
</dbReference>
<dbReference type="SUPFAM" id="SSF53092">
    <property type="entry name" value="Creatinase/prolidase N-terminal domain"/>
    <property type="match status" value="1"/>
</dbReference>
<evidence type="ECO:0000313" key="6">
    <source>
        <dbReference type="Proteomes" id="UP000076321"/>
    </source>
</evidence>
<dbReference type="InterPro" id="IPR050659">
    <property type="entry name" value="Peptidase_M24B"/>
</dbReference>
<evidence type="ECO:0000259" key="2">
    <source>
        <dbReference type="Pfam" id="PF00557"/>
    </source>
</evidence>
<dbReference type="PANTHER" id="PTHR46112:SF3">
    <property type="entry name" value="AMINOPEPTIDASE YPDF"/>
    <property type="match status" value="1"/>
</dbReference>
<dbReference type="InterPro" id="IPR000994">
    <property type="entry name" value="Pept_M24"/>
</dbReference>
<dbReference type="RefSeq" id="WP_061988632.1">
    <property type="nucleotide sequence ID" value="NZ_FOPQ01000004.1"/>
</dbReference>
<dbReference type="EMBL" id="LQCI01000002">
    <property type="protein sequence ID" value="KZB87989.1"/>
    <property type="molecule type" value="Genomic_DNA"/>
</dbReference>
<dbReference type="Proteomes" id="UP000186883">
    <property type="component" value="Unassembled WGS sequence"/>
</dbReference>